<proteinExistence type="predicted"/>
<comment type="caution">
    <text evidence="1">The sequence shown here is derived from an EMBL/GenBank/DDBJ whole genome shotgun (WGS) entry which is preliminary data.</text>
</comment>
<gene>
    <name evidence="1" type="ORF">D0466_06370</name>
</gene>
<dbReference type="OrthoDB" id="2884714at2"/>
<name>A0A372LHQ9_9BACI</name>
<sequence length="92" mass="10675">MGIKRADANEVLELLGEITARLEQLEETISENYNTGRCQLWENQMAMVHSAQVAFEKAEKDWKVKEIENKSYILRKESAMNQQMPMNPKLGF</sequence>
<reference evidence="1 2" key="1">
    <citation type="submission" date="2018-08" db="EMBL/GenBank/DDBJ databases">
        <title>Bacillus chawlae sp. nov., Bacillus glennii sp. nov., and Bacillus saganii sp. nov. Isolated from the Vehicle Assembly Building at Kennedy Space Center where the Viking Spacecraft were Assembled.</title>
        <authorList>
            <person name="Seuylemezian A."/>
            <person name="Vaishampayan P."/>
        </authorList>
    </citation>
    <scope>NUCLEOTIDE SEQUENCE [LARGE SCALE GENOMIC DNA]</scope>
    <source>
        <strain evidence="1 2">V44-8</strain>
    </source>
</reference>
<evidence type="ECO:0000313" key="1">
    <source>
        <dbReference type="EMBL" id="RFU65502.1"/>
    </source>
</evidence>
<dbReference type="EMBL" id="QVTD01000003">
    <property type="protein sequence ID" value="RFU65502.1"/>
    <property type="molecule type" value="Genomic_DNA"/>
</dbReference>
<protein>
    <submittedName>
        <fullName evidence="1">Uncharacterized protein</fullName>
    </submittedName>
</protein>
<dbReference type="Proteomes" id="UP000262939">
    <property type="component" value="Unassembled WGS sequence"/>
</dbReference>
<dbReference type="RefSeq" id="WP_117321676.1">
    <property type="nucleotide sequence ID" value="NZ_QVTD01000003.1"/>
</dbReference>
<organism evidence="1 2">
    <name type="scientific">Peribacillus glennii</name>
    <dbReference type="NCBI Taxonomy" id="2303991"/>
    <lineage>
        <taxon>Bacteria</taxon>
        <taxon>Bacillati</taxon>
        <taxon>Bacillota</taxon>
        <taxon>Bacilli</taxon>
        <taxon>Bacillales</taxon>
        <taxon>Bacillaceae</taxon>
        <taxon>Peribacillus</taxon>
    </lineage>
</organism>
<keyword evidence="2" id="KW-1185">Reference proteome</keyword>
<accession>A0A372LHQ9</accession>
<dbReference type="AlphaFoldDB" id="A0A372LHQ9"/>
<evidence type="ECO:0000313" key="2">
    <source>
        <dbReference type="Proteomes" id="UP000262939"/>
    </source>
</evidence>